<evidence type="ECO:0000256" key="1">
    <source>
        <dbReference type="SAM" id="MobiDB-lite"/>
    </source>
</evidence>
<name>A0A560JEN8_9BRAD</name>
<dbReference type="RefSeq" id="WP_080138357.1">
    <property type="nucleotide sequence ID" value="NZ_LWIG01000031.1"/>
</dbReference>
<feature type="compositionally biased region" description="Basic and acidic residues" evidence="1">
    <location>
        <begin position="7"/>
        <end position="17"/>
    </location>
</feature>
<dbReference type="EMBL" id="VITW01000009">
    <property type="protein sequence ID" value="TWB69505.1"/>
    <property type="molecule type" value="Genomic_DNA"/>
</dbReference>
<keyword evidence="3" id="KW-1185">Reference proteome</keyword>
<comment type="caution">
    <text evidence="2">The sequence shown here is derived from an EMBL/GenBank/DDBJ whole genome shotgun (WGS) entry which is preliminary data.</text>
</comment>
<dbReference type="Proteomes" id="UP000315914">
    <property type="component" value="Unassembled WGS sequence"/>
</dbReference>
<dbReference type="AlphaFoldDB" id="A0A560JEN8"/>
<evidence type="ECO:0000313" key="2">
    <source>
        <dbReference type="EMBL" id="TWB69505.1"/>
    </source>
</evidence>
<reference evidence="2 3" key="1">
    <citation type="submission" date="2019-06" db="EMBL/GenBank/DDBJ databases">
        <title>Genomic Encyclopedia of Type Strains, Phase IV (KMG-V): Genome sequencing to study the core and pangenomes of soil and plant-associated prokaryotes.</title>
        <authorList>
            <person name="Whitman W."/>
        </authorList>
    </citation>
    <scope>NUCLEOTIDE SEQUENCE [LARGE SCALE GENOMIC DNA]</scope>
    <source>
        <strain evidence="2 3">BR 10556</strain>
    </source>
</reference>
<protein>
    <recommendedName>
        <fullName evidence="4">Phasin protein</fullName>
    </recommendedName>
</protein>
<feature type="region of interest" description="Disordered" evidence="1">
    <location>
        <begin position="1"/>
        <end position="28"/>
    </location>
</feature>
<dbReference type="OrthoDB" id="8245436at2"/>
<evidence type="ECO:0000313" key="3">
    <source>
        <dbReference type="Proteomes" id="UP000315914"/>
    </source>
</evidence>
<accession>A0A560JEN8</accession>
<evidence type="ECO:0008006" key="4">
    <source>
        <dbReference type="Google" id="ProtNLM"/>
    </source>
</evidence>
<gene>
    <name evidence="2" type="ORF">FBZ95_109101</name>
</gene>
<organism evidence="2 3">
    <name type="scientific">Bradyrhizobium sacchari</name>
    <dbReference type="NCBI Taxonomy" id="1399419"/>
    <lineage>
        <taxon>Bacteria</taxon>
        <taxon>Pseudomonadati</taxon>
        <taxon>Pseudomonadota</taxon>
        <taxon>Alphaproteobacteria</taxon>
        <taxon>Hyphomicrobiales</taxon>
        <taxon>Nitrobacteraceae</taxon>
        <taxon>Bradyrhizobium</taxon>
    </lineage>
</organism>
<sequence>MPANASENEKHERRPHVGPEPALASAASADGAGKFTTAAARIPFTFREWQSSIEATSNLFARALKDELGLTASIVHDQATFLKNVADSKTPAELLSCHLDLLDKFWSRSFSAGSKILDYLKPQPSPAGRQAIH</sequence>
<proteinExistence type="predicted"/>